<protein>
    <recommendedName>
        <fullName evidence="3">Nuclease-related domain-containing protein</fullName>
    </recommendedName>
</protein>
<evidence type="ECO:0008006" key="3">
    <source>
        <dbReference type="Google" id="ProtNLM"/>
    </source>
</evidence>
<dbReference type="RefSeq" id="WP_177100820.1">
    <property type="nucleotide sequence ID" value="NZ_JACAQA010000009.1"/>
</dbReference>
<evidence type="ECO:0000313" key="2">
    <source>
        <dbReference type="Proteomes" id="UP000522864"/>
    </source>
</evidence>
<gene>
    <name evidence="1" type="ORF">HX830_14135</name>
</gene>
<accession>A0A7Y7WQR8</accession>
<reference evidence="1 2" key="1">
    <citation type="submission" date="2020-04" db="EMBL/GenBank/DDBJ databases">
        <title>Molecular characterization of pseudomonads from Agaricus bisporus reveal novel blotch 2 pathogens in Western Europe.</title>
        <authorList>
            <person name="Taparia T."/>
            <person name="Krijger M."/>
            <person name="Haynes E."/>
            <person name="Elpinstone J.G."/>
            <person name="Noble R."/>
            <person name="Van Der Wolf J."/>
        </authorList>
    </citation>
    <scope>NUCLEOTIDE SEQUENCE [LARGE SCALE GENOMIC DNA]</scope>
    <source>
        <strain evidence="1 2">G9001</strain>
    </source>
</reference>
<evidence type="ECO:0000313" key="1">
    <source>
        <dbReference type="EMBL" id="NWB86015.1"/>
    </source>
</evidence>
<proteinExistence type="predicted"/>
<organism evidence="1 2">
    <name type="scientific">Pseudomonas gingeri</name>
    <dbReference type="NCBI Taxonomy" id="117681"/>
    <lineage>
        <taxon>Bacteria</taxon>
        <taxon>Pseudomonadati</taxon>
        <taxon>Pseudomonadota</taxon>
        <taxon>Gammaproteobacteria</taxon>
        <taxon>Pseudomonadales</taxon>
        <taxon>Pseudomonadaceae</taxon>
        <taxon>Pseudomonas</taxon>
    </lineage>
</organism>
<comment type="caution">
    <text evidence="1">The sequence shown here is derived from an EMBL/GenBank/DDBJ whole genome shotgun (WGS) entry which is preliminary data.</text>
</comment>
<dbReference type="AlphaFoldDB" id="A0A7Y7WQR8"/>
<sequence>MLSITHPIVMSYIHELPVGLLPIIFKGDSLPRLVVKANKEIILSAKVRKSFSIHLIPYDVNGVKSVGFMAAFFDDQQHPLVLSGALAKELLGYEFCKVFLSEEVNVHFFDELGRETLGYKARFKSSNIHRSLLEQSEIPSAEGLNQSAILNDLRRWFQLSGEREDEQAIKVEFIEPLFPENFVFADMRDESHLYHGSPPVSHFTLERNEPGSYQEQEIIALLQRTFAPEEIYFSPKRYYDREEVSDILVITNDNVFVIQAKDSPNLEKTINLPIDRKKATALKALKKAAAQVKGATTYLRRRKPAVFFIDDKEIVVDLEGKGLYGLVIMKELFDDSYDEYTSILIGLYEQTQVPTIPLSYSELHQYTRFLAGDEAFLEAFMKVFNWGHKTGMFPRLRVMAPGSVVNEDPPLPS</sequence>
<name>A0A7Y7WQR8_9PSED</name>
<dbReference type="EMBL" id="JACAQA010000009">
    <property type="protein sequence ID" value="NWB86015.1"/>
    <property type="molecule type" value="Genomic_DNA"/>
</dbReference>
<dbReference type="Proteomes" id="UP000522864">
    <property type="component" value="Unassembled WGS sequence"/>
</dbReference>